<dbReference type="Proteomes" id="UP000284403">
    <property type="component" value="Unassembled WGS sequence"/>
</dbReference>
<evidence type="ECO:0000256" key="2">
    <source>
        <dbReference type="SAM" id="Phobius"/>
    </source>
</evidence>
<dbReference type="RefSeq" id="XP_029225273.1">
    <property type="nucleotide sequence ID" value="XM_029374608.1"/>
</dbReference>
<sequence>MRSLMTWRVGPLGIRAVVVTLLCILLNILALYFMRRLFPGLWGGSHPRRTRGHGASRDGSSKRKHKGHDGEGRMDNSLPTLLLLLGIPGSGKTTWVNQYVERCDRSFVVVREDSIQGNVAADKNDPSWETQVREAMLGDIVRRLKEKQNVVVDDCLRVMDEDFRRGIIETAPACRLLVKHFPIKAFYAHARLSRDAEEANGRRCLTEIELEELEMAFDKARASMKLEGWKPLLSVVHSRSKHV</sequence>
<dbReference type="EMBL" id="MKKU01000631">
    <property type="protein sequence ID" value="RNF05576.1"/>
    <property type="molecule type" value="Genomic_DNA"/>
</dbReference>
<evidence type="ECO:0000313" key="4">
    <source>
        <dbReference type="Proteomes" id="UP000284403"/>
    </source>
</evidence>
<reference evidence="3 4" key="1">
    <citation type="journal article" date="2018" name="BMC Genomics">
        <title>Genomic comparison of Trypanosoma conorhini and Trypanosoma rangeli to Trypanosoma cruzi strains of high and low virulence.</title>
        <authorList>
            <person name="Bradwell K.R."/>
            <person name="Koparde V.N."/>
            <person name="Matveyev A.V."/>
            <person name="Serrano M.G."/>
            <person name="Alves J.M."/>
            <person name="Parikh H."/>
            <person name="Huang B."/>
            <person name="Lee V."/>
            <person name="Espinosa-Alvarez O."/>
            <person name="Ortiz P.A."/>
            <person name="Costa-Martins A.G."/>
            <person name="Teixeira M.M."/>
            <person name="Buck G.A."/>
        </authorList>
    </citation>
    <scope>NUCLEOTIDE SEQUENCE [LARGE SCALE GENOMIC DNA]</scope>
    <source>
        <strain evidence="3 4">025E</strain>
    </source>
</reference>
<comment type="caution">
    <text evidence="3">The sequence shown here is derived from an EMBL/GenBank/DDBJ whole genome shotgun (WGS) entry which is preliminary data.</text>
</comment>
<dbReference type="AlphaFoldDB" id="A0A3R7MGS7"/>
<dbReference type="OrthoDB" id="445357at2759"/>
<evidence type="ECO:0000256" key="1">
    <source>
        <dbReference type="SAM" id="MobiDB-lite"/>
    </source>
</evidence>
<dbReference type="InterPro" id="IPR027417">
    <property type="entry name" value="P-loop_NTPase"/>
</dbReference>
<keyword evidence="2" id="KW-0812">Transmembrane</keyword>
<keyword evidence="2" id="KW-1133">Transmembrane helix</keyword>
<dbReference type="GeneID" id="40321360"/>
<proteinExistence type="predicted"/>
<name>A0A3R7MGS7_9TRYP</name>
<gene>
    <name evidence="3" type="ORF">Tco025E_07749</name>
</gene>
<feature type="transmembrane region" description="Helical" evidence="2">
    <location>
        <begin position="12"/>
        <end position="33"/>
    </location>
</feature>
<protein>
    <submittedName>
        <fullName evidence="3">Retrotransposon hot spot (RHS) protein</fullName>
    </submittedName>
</protein>
<keyword evidence="4" id="KW-1185">Reference proteome</keyword>
<accession>A0A3R7MGS7</accession>
<feature type="region of interest" description="Disordered" evidence="1">
    <location>
        <begin position="47"/>
        <end position="75"/>
    </location>
</feature>
<keyword evidence="2" id="KW-0472">Membrane</keyword>
<organism evidence="3 4">
    <name type="scientific">Trypanosoma conorhini</name>
    <dbReference type="NCBI Taxonomy" id="83891"/>
    <lineage>
        <taxon>Eukaryota</taxon>
        <taxon>Discoba</taxon>
        <taxon>Euglenozoa</taxon>
        <taxon>Kinetoplastea</taxon>
        <taxon>Metakinetoplastina</taxon>
        <taxon>Trypanosomatida</taxon>
        <taxon>Trypanosomatidae</taxon>
        <taxon>Trypanosoma</taxon>
    </lineage>
</organism>
<dbReference type="Gene3D" id="3.40.50.300">
    <property type="entry name" value="P-loop containing nucleotide triphosphate hydrolases"/>
    <property type="match status" value="1"/>
</dbReference>
<evidence type="ECO:0000313" key="3">
    <source>
        <dbReference type="EMBL" id="RNF05576.1"/>
    </source>
</evidence>
<dbReference type="Pfam" id="PF13671">
    <property type="entry name" value="AAA_33"/>
    <property type="match status" value="1"/>
</dbReference>
<dbReference type="SUPFAM" id="SSF52540">
    <property type="entry name" value="P-loop containing nucleoside triphosphate hydrolases"/>
    <property type="match status" value="1"/>
</dbReference>